<sequence>MNYNELILKECNFDTEFIDFIDLYQNFYKNSILEITPNQVAEKVEVSKKRTIKDSLEDFFFTPKYNVLDILKLSKA</sequence>
<organism evidence="1 2">
    <name type="scientific">Tenacibaculum finnmarkense genomovar finnmarkense</name>
    <dbReference type="NCBI Taxonomy" id="1458503"/>
    <lineage>
        <taxon>Bacteria</taxon>
        <taxon>Pseudomonadati</taxon>
        <taxon>Bacteroidota</taxon>
        <taxon>Flavobacteriia</taxon>
        <taxon>Flavobacteriales</taxon>
        <taxon>Flavobacteriaceae</taxon>
        <taxon>Tenacibaculum</taxon>
        <taxon>Tenacibaculum finnmarkense</taxon>
    </lineage>
</organism>
<dbReference type="Proteomes" id="UP000806077">
    <property type="component" value="Unassembled WGS sequence"/>
</dbReference>
<reference evidence="1 2" key="1">
    <citation type="journal article" date="2020" name="Int. J. Syst. Evol. Microbiol.">
        <title>Tenacibaculum piscium sp. nov., isolated from skin ulcers of sea-farmed fish, and description of Tenacibaculum finnmarkense sp. nov. with subdivision into genomovars finnmarkense and ulcerans.</title>
        <authorList>
            <person name="Olsen A.B."/>
            <person name="Spilsberg B."/>
            <person name="Nilsen H.K."/>
            <person name="Lagesen K."/>
            <person name="Gulla S."/>
            <person name="Avendano-Herrera R."/>
            <person name="Irgang R."/>
            <person name="Duchaud E."/>
            <person name="Colquhoun D.J."/>
        </authorList>
    </citation>
    <scope>NUCLEOTIDE SEQUENCE [LARGE SCALE GENOMIC DNA]</scope>
    <source>
        <strain evidence="1 2">TNO037</strain>
    </source>
</reference>
<evidence type="ECO:0000313" key="1">
    <source>
        <dbReference type="EMBL" id="MBE7694325.1"/>
    </source>
</evidence>
<protein>
    <submittedName>
        <fullName evidence="1">Uncharacterized protein</fullName>
    </submittedName>
</protein>
<dbReference type="EMBL" id="WXXV01000002">
    <property type="protein sequence ID" value="MBE7694325.1"/>
    <property type="molecule type" value="Genomic_DNA"/>
</dbReference>
<keyword evidence="2" id="KW-1185">Reference proteome</keyword>
<evidence type="ECO:0000313" key="2">
    <source>
        <dbReference type="Proteomes" id="UP000806077"/>
    </source>
</evidence>
<comment type="caution">
    <text evidence="1">The sequence shown here is derived from an EMBL/GenBank/DDBJ whole genome shotgun (WGS) entry which is preliminary data.</text>
</comment>
<dbReference type="RefSeq" id="WP_101914749.1">
    <property type="nucleotide sequence ID" value="NZ_JAFMUB010000001.1"/>
</dbReference>
<proteinExistence type="predicted"/>
<accession>A0AAP1RDK9</accession>
<dbReference type="AlphaFoldDB" id="A0AAP1RDK9"/>
<gene>
    <name evidence="1" type="ORF">F7645_02600</name>
</gene>
<name>A0AAP1RDK9_9FLAO</name>